<proteinExistence type="predicted"/>
<sequence>MTEQEKLGSKGNQRGSAAINHRSSGFGKPRSDADIRLQHQHQQQKQQQESPNGPLIRAISHCYAPLMRLTAWHHLPPISV</sequence>
<keyword evidence="3" id="KW-1185">Reference proteome</keyword>
<reference evidence="2 3" key="1">
    <citation type="submission" date="2023-09" db="EMBL/GenBank/DDBJ databases">
        <title>Nesidiocoris tenuis whole genome shotgun sequence.</title>
        <authorList>
            <person name="Shibata T."/>
            <person name="Shimoda M."/>
            <person name="Kobayashi T."/>
            <person name="Uehara T."/>
        </authorList>
    </citation>
    <scope>NUCLEOTIDE SEQUENCE [LARGE SCALE GENOMIC DNA]</scope>
    <source>
        <strain evidence="2 3">Japan</strain>
    </source>
</reference>
<organism evidence="2 3">
    <name type="scientific">Nesidiocoris tenuis</name>
    <dbReference type="NCBI Taxonomy" id="355587"/>
    <lineage>
        <taxon>Eukaryota</taxon>
        <taxon>Metazoa</taxon>
        <taxon>Ecdysozoa</taxon>
        <taxon>Arthropoda</taxon>
        <taxon>Hexapoda</taxon>
        <taxon>Insecta</taxon>
        <taxon>Pterygota</taxon>
        <taxon>Neoptera</taxon>
        <taxon>Paraneoptera</taxon>
        <taxon>Hemiptera</taxon>
        <taxon>Heteroptera</taxon>
        <taxon>Panheteroptera</taxon>
        <taxon>Cimicomorpha</taxon>
        <taxon>Miridae</taxon>
        <taxon>Dicyphina</taxon>
        <taxon>Nesidiocoris</taxon>
    </lineage>
</organism>
<dbReference type="EMBL" id="AP028909">
    <property type="protein sequence ID" value="BES88805.1"/>
    <property type="molecule type" value="Genomic_DNA"/>
</dbReference>
<gene>
    <name evidence="2" type="ORF">NTJ_01612</name>
</gene>
<feature type="region of interest" description="Disordered" evidence="1">
    <location>
        <begin position="1"/>
        <end position="56"/>
    </location>
</feature>
<evidence type="ECO:0000256" key="1">
    <source>
        <dbReference type="SAM" id="MobiDB-lite"/>
    </source>
</evidence>
<protein>
    <submittedName>
        <fullName evidence="2">Uncharacterized protein</fullName>
    </submittedName>
</protein>
<evidence type="ECO:0000313" key="3">
    <source>
        <dbReference type="Proteomes" id="UP001307889"/>
    </source>
</evidence>
<name>A0ABN7A9B4_9HEMI</name>
<dbReference type="Proteomes" id="UP001307889">
    <property type="component" value="Chromosome 1"/>
</dbReference>
<accession>A0ABN7A9B4</accession>
<evidence type="ECO:0000313" key="2">
    <source>
        <dbReference type="EMBL" id="BES88805.1"/>
    </source>
</evidence>